<protein>
    <submittedName>
        <fullName evidence="1">Uncharacterized protein</fullName>
    </submittedName>
</protein>
<gene>
    <name evidence="1" type="ORF">MHA02_06520</name>
</gene>
<sequence>MSEMGRPLALRVVRWQQSAMKIVSLGLFCLARRMIDAVGVPPERYPFDDAFTTLPIVNHCLEDNFADFLDFDRLLPCMNDNSWTPEVFRQRYNAGPVYAHHDMRTEENRSKFVRRSNRFLGLDASTLLVVMGDAPAILNGELQRLRANATRLFGDAKILAIAFGDGADWACDGVEIARVYPTAPTQDGLTFPNQADTDEVVGRIRDAAGRPRA</sequence>
<comment type="caution">
    <text evidence="1">The sequence shown here is derived from an EMBL/GenBank/DDBJ whole genome shotgun (WGS) entry which is preliminary data.</text>
</comment>
<accession>A0A512IKP7</accession>
<evidence type="ECO:0000313" key="2">
    <source>
        <dbReference type="Proteomes" id="UP000321258"/>
    </source>
</evidence>
<dbReference type="Proteomes" id="UP000321258">
    <property type="component" value="Unassembled WGS sequence"/>
</dbReference>
<organism evidence="1 2">
    <name type="scientific">Methylobacterium haplocladii</name>
    <dbReference type="NCBI Taxonomy" id="1176176"/>
    <lineage>
        <taxon>Bacteria</taxon>
        <taxon>Pseudomonadati</taxon>
        <taxon>Pseudomonadota</taxon>
        <taxon>Alphaproteobacteria</taxon>
        <taxon>Hyphomicrobiales</taxon>
        <taxon>Methylobacteriaceae</taxon>
        <taxon>Methylobacterium</taxon>
    </lineage>
</organism>
<keyword evidence="2" id="KW-1185">Reference proteome</keyword>
<name>A0A512IKP7_9HYPH</name>
<dbReference type="InterPro" id="IPR014903">
    <property type="entry name" value="DUF1796"/>
</dbReference>
<reference evidence="1 2" key="1">
    <citation type="submission" date="2019-07" db="EMBL/GenBank/DDBJ databases">
        <title>Whole genome shotgun sequence of Methylobacterium haplocladii NBRC 107714.</title>
        <authorList>
            <person name="Hosoyama A."/>
            <person name="Uohara A."/>
            <person name="Ohji S."/>
            <person name="Ichikawa N."/>
        </authorList>
    </citation>
    <scope>NUCLEOTIDE SEQUENCE [LARGE SCALE GENOMIC DNA]</scope>
    <source>
        <strain evidence="1 2">NBRC 107714</strain>
    </source>
</reference>
<dbReference type="OrthoDB" id="246146at2"/>
<dbReference type="EMBL" id="BJZT01000005">
    <property type="protein sequence ID" value="GEO98264.1"/>
    <property type="molecule type" value="Genomic_DNA"/>
</dbReference>
<dbReference type="AlphaFoldDB" id="A0A512IKP7"/>
<evidence type="ECO:0000313" key="1">
    <source>
        <dbReference type="EMBL" id="GEO98264.1"/>
    </source>
</evidence>
<proteinExistence type="predicted"/>
<dbReference type="Pfam" id="PF08795">
    <property type="entry name" value="DUF1796"/>
    <property type="match status" value="1"/>
</dbReference>